<reference evidence="10" key="1">
    <citation type="submission" date="2018-05" db="EMBL/GenBank/DDBJ databases">
        <authorList>
            <person name="Lanie J.A."/>
            <person name="Ng W.-L."/>
            <person name="Kazmierczak K.M."/>
            <person name="Andrzejewski T.M."/>
            <person name="Davidsen T.M."/>
            <person name="Wayne K.J."/>
            <person name="Tettelin H."/>
            <person name="Glass J.I."/>
            <person name="Rusch D."/>
            <person name="Podicherti R."/>
            <person name="Tsui H.-C.T."/>
            <person name="Winkler M.E."/>
        </authorList>
    </citation>
    <scope>NUCLEOTIDE SEQUENCE</scope>
</reference>
<evidence type="ECO:0000256" key="2">
    <source>
        <dbReference type="ARBA" id="ARBA00022679"/>
    </source>
</evidence>
<keyword evidence="3" id="KW-0819">tRNA processing</keyword>
<dbReference type="PANTHER" id="PTHR11933:SF5">
    <property type="entry name" value="MITOCHONDRIAL TRNA-SPECIFIC 2-THIOURIDYLASE 1"/>
    <property type="match status" value="1"/>
</dbReference>
<dbReference type="GO" id="GO:0000049">
    <property type="term" value="F:tRNA binding"/>
    <property type="evidence" value="ECO:0007669"/>
    <property type="project" value="UniProtKB-KW"/>
</dbReference>
<keyword evidence="6" id="KW-0694">RNA-binding</keyword>
<evidence type="ECO:0000256" key="6">
    <source>
        <dbReference type="ARBA" id="ARBA00022884"/>
    </source>
</evidence>
<dbReference type="Gene3D" id="3.40.50.620">
    <property type="entry name" value="HUPs"/>
    <property type="match status" value="1"/>
</dbReference>
<proteinExistence type="inferred from homology"/>
<evidence type="ECO:0000256" key="7">
    <source>
        <dbReference type="ARBA" id="ARBA00023157"/>
    </source>
</evidence>
<dbReference type="NCBIfam" id="NF001138">
    <property type="entry name" value="PRK00143.1"/>
    <property type="match status" value="1"/>
</dbReference>
<dbReference type="InterPro" id="IPR046885">
    <property type="entry name" value="MnmA-like_C"/>
</dbReference>
<keyword evidence="2" id="KW-0808">Transferase</keyword>
<dbReference type="Pfam" id="PF20259">
    <property type="entry name" value="tRNA_Me_trans_M"/>
    <property type="match status" value="1"/>
</dbReference>
<dbReference type="Pfam" id="PF03054">
    <property type="entry name" value="tRNA_Me_trans"/>
    <property type="match status" value="1"/>
</dbReference>
<evidence type="ECO:0000259" key="9">
    <source>
        <dbReference type="Pfam" id="PF20259"/>
    </source>
</evidence>
<sequence length="369" mass="41768">MNKKELIIVGMSGGVDSAVTASLLLEQGFEVEGLHMTNWNDEEPYCTAAQDQQDAREACKELGITMHHVNFSKEYRKEVFDRALEELNSGLTPNPDILCNRMIKFDRFAEYAFRLGGEKIATGHYAKVVKTEHDYELHKGTDTNKDQTYFLHAINPAILSKVIFPVGNMIKSEVRDYAYRKGLPNHNKADSTGICFIGERPFKSFIQNFLPPEPGNIVDEQGEVIGRHDGLMYFTIGQRKDIGIGGLKNNSGEPWYVAAKDIKTNELMVVQGHNHPRLWSKKLFAISLNWLDSKIPTRLLNGKKIHCEAKNRYRQNDARCSIQTSGNGLMIEFKDSQWAVTEGQYVVLYEDEKCLGGGKIMAMPKEDKN</sequence>
<dbReference type="InterPro" id="IPR014729">
    <property type="entry name" value="Rossmann-like_a/b/a_fold"/>
</dbReference>
<dbReference type="Pfam" id="PF20258">
    <property type="entry name" value="tRNA_Me_trans_C"/>
    <property type="match status" value="1"/>
</dbReference>
<dbReference type="GO" id="GO:0005524">
    <property type="term" value="F:ATP binding"/>
    <property type="evidence" value="ECO:0007669"/>
    <property type="project" value="UniProtKB-KW"/>
</dbReference>
<dbReference type="NCBIfam" id="TIGR00420">
    <property type="entry name" value="trmU"/>
    <property type="match status" value="1"/>
</dbReference>
<dbReference type="PANTHER" id="PTHR11933">
    <property type="entry name" value="TRNA 5-METHYLAMINOMETHYL-2-THIOURIDYLATE -METHYLTRANSFERASE"/>
    <property type="match status" value="1"/>
</dbReference>
<gene>
    <name evidence="10" type="ORF">METZ01_LOCUS200311</name>
</gene>
<dbReference type="GO" id="GO:0002143">
    <property type="term" value="P:tRNA wobble position uridine thiolation"/>
    <property type="evidence" value="ECO:0007669"/>
    <property type="project" value="TreeGrafter"/>
</dbReference>
<dbReference type="CDD" id="cd01998">
    <property type="entry name" value="MnmA_TRMU-like"/>
    <property type="match status" value="1"/>
</dbReference>
<dbReference type="HAMAP" id="MF_00144">
    <property type="entry name" value="tRNA_thiouridyl_MnmA"/>
    <property type="match status" value="1"/>
</dbReference>
<evidence type="ECO:0000259" key="8">
    <source>
        <dbReference type="Pfam" id="PF20258"/>
    </source>
</evidence>
<keyword evidence="4" id="KW-0547">Nucleotide-binding</keyword>
<feature type="domain" description="tRNA-specific 2-thiouridylase MnmA-like central" evidence="9">
    <location>
        <begin position="203"/>
        <end position="271"/>
    </location>
</feature>
<evidence type="ECO:0000256" key="5">
    <source>
        <dbReference type="ARBA" id="ARBA00022840"/>
    </source>
</evidence>
<dbReference type="EMBL" id="UINC01043429">
    <property type="protein sequence ID" value="SVB47457.1"/>
    <property type="molecule type" value="Genomic_DNA"/>
</dbReference>
<dbReference type="Gene3D" id="2.30.30.280">
    <property type="entry name" value="Adenine nucleotide alpha hydrolases-like domains"/>
    <property type="match status" value="1"/>
</dbReference>
<name>A0A382EC61_9ZZZZ</name>
<evidence type="ECO:0000256" key="3">
    <source>
        <dbReference type="ARBA" id="ARBA00022694"/>
    </source>
</evidence>
<dbReference type="Gene3D" id="2.40.30.10">
    <property type="entry name" value="Translation factors"/>
    <property type="match status" value="1"/>
</dbReference>
<dbReference type="InterPro" id="IPR046884">
    <property type="entry name" value="MnmA-like_central"/>
</dbReference>
<dbReference type="GO" id="GO:0016783">
    <property type="term" value="F:sulfurtransferase activity"/>
    <property type="evidence" value="ECO:0007669"/>
    <property type="project" value="InterPro"/>
</dbReference>
<feature type="domain" description="tRNA-specific 2-thiouridylase MnmA-like C-terminal" evidence="8">
    <location>
        <begin position="281"/>
        <end position="360"/>
    </location>
</feature>
<evidence type="ECO:0000313" key="10">
    <source>
        <dbReference type="EMBL" id="SVB47457.1"/>
    </source>
</evidence>
<keyword evidence="7" id="KW-1015">Disulfide bond</keyword>
<organism evidence="10">
    <name type="scientific">marine metagenome</name>
    <dbReference type="NCBI Taxonomy" id="408172"/>
    <lineage>
        <taxon>unclassified sequences</taxon>
        <taxon>metagenomes</taxon>
        <taxon>ecological metagenomes</taxon>
    </lineage>
</organism>
<dbReference type="InterPro" id="IPR004506">
    <property type="entry name" value="MnmA-like"/>
</dbReference>
<protein>
    <submittedName>
        <fullName evidence="10">Uncharacterized protein</fullName>
    </submittedName>
</protein>
<keyword evidence="1" id="KW-0820">tRNA-binding</keyword>
<dbReference type="InterPro" id="IPR023382">
    <property type="entry name" value="MnmA-like_central_sf"/>
</dbReference>
<dbReference type="FunFam" id="3.40.50.620:FF:000115">
    <property type="entry name" value="tRNA-specific 2-thiouridylase MnmA"/>
    <property type="match status" value="1"/>
</dbReference>
<keyword evidence="5" id="KW-0067">ATP-binding</keyword>
<evidence type="ECO:0000256" key="4">
    <source>
        <dbReference type="ARBA" id="ARBA00022741"/>
    </source>
</evidence>
<dbReference type="FunFam" id="2.30.30.280:FF:000001">
    <property type="entry name" value="tRNA-specific 2-thiouridylase MnmA"/>
    <property type="match status" value="1"/>
</dbReference>
<dbReference type="SUPFAM" id="SSF52402">
    <property type="entry name" value="Adenine nucleotide alpha hydrolases-like"/>
    <property type="match status" value="1"/>
</dbReference>
<accession>A0A382EC61</accession>
<dbReference type="AlphaFoldDB" id="A0A382EC61"/>
<evidence type="ECO:0000256" key="1">
    <source>
        <dbReference type="ARBA" id="ARBA00022555"/>
    </source>
</evidence>